<dbReference type="InterPro" id="IPR001752">
    <property type="entry name" value="Kinesin_motor_dom"/>
</dbReference>
<dbReference type="InterPro" id="IPR036961">
    <property type="entry name" value="Kinesin_motor_dom_sf"/>
</dbReference>
<keyword evidence="1" id="KW-0067">ATP-binding</keyword>
<dbReference type="EMBL" id="CAUJNA010001602">
    <property type="protein sequence ID" value="CAJ1387923.1"/>
    <property type="molecule type" value="Genomic_DNA"/>
</dbReference>
<evidence type="ECO:0000313" key="4">
    <source>
        <dbReference type="EMBL" id="CAJ1387923.1"/>
    </source>
</evidence>
<dbReference type="InterPro" id="IPR027417">
    <property type="entry name" value="P-loop_NTPase"/>
</dbReference>
<dbReference type="PROSITE" id="PS50067">
    <property type="entry name" value="KINESIN_MOTOR_2"/>
    <property type="match status" value="1"/>
</dbReference>
<evidence type="ECO:0000259" key="3">
    <source>
        <dbReference type="PROSITE" id="PS50067"/>
    </source>
</evidence>
<feature type="compositionally biased region" description="Polar residues" evidence="2">
    <location>
        <begin position="1"/>
        <end position="18"/>
    </location>
</feature>
<dbReference type="GO" id="GO:0003777">
    <property type="term" value="F:microtubule motor activity"/>
    <property type="evidence" value="ECO:0007669"/>
    <property type="project" value="InterPro"/>
</dbReference>
<dbReference type="GO" id="GO:0008017">
    <property type="term" value="F:microtubule binding"/>
    <property type="evidence" value="ECO:0007669"/>
    <property type="project" value="InterPro"/>
</dbReference>
<comment type="similarity">
    <text evidence="1">Belongs to the TRAFAC class myosin-kinesin ATPase superfamily. Kinesin family.</text>
</comment>
<proteinExistence type="inferred from homology"/>
<dbReference type="Proteomes" id="UP001178507">
    <property type="component" value="Unassembled WGS sequence"/>
</dbReference>
<sequence>MGLTSPAQSRNTSRGPSRSHSRACSLHGADTPEVPPPALPVESAIDRLRGALERAKGAGLARDVLLAKAEALLRLKESQRQALQAMIAKASGSFERARRLGDADALKQIKEQLANLRTDDPVQLREAEQVRRRVHNALEDIKGHLRVFCRVRPLSDKERAMRDEVVVRMADGMRIELPRNGVFTFDGVFGPGSQEEVFEECKDLVQSAVDGHNVTIFAYGQTGAGKTYTLYGTPEQEGIAGRAITEVFKLVDGLRGSKGIVSASMFELYRNRLVDLLRKERRGKSPGPC</sequence>
<dbReference type="AlphaFoldDB" id="A0AA36IJK2"/>
<organism evidence="4 5">
    <name type="scientific">Effrenium voratum</name>
    <dbReference type="NCBI Taxonomy" id="2562239"/>
    <lineage>
        <taxon>Eukaryota</taxon>
        <taxon>Sar</taxon>
        <taxon>Alveolata</taxon>
        <taxon>Dinophyceae</taxon>
        <taxon>Suessiales</taxon>
        <taxon>Symbiodiniaceae</taxon>
        <taxon>Effrenium</taxon>
    </lineage>
</organism>
<evidence type="ECO:0000256" key="2">
    <source>
        <dbReference type="SAM" id="MobiDB-lite"/>
    </source>
</evidence>
<feature type="domain" description="Kinesin motor" evidence="3">
    <location>
        <begin position="144"/>
        <end position="289"/>
    </location>
</feature>
<protein>
    <recommendedName>
        <fullName evidence="3">Kinesin motor domain-containing protein</fullName>
    </recommendedName>
</protein>
<dbReference type="Pfam" id="PF16796">
    <property type="entry name" value="Microtub_bd"/>
    <property type="match status" value="1"/>
</dbReference>
<accession>A0AA36IJK2</accession>
<name>A0AA36IJK2_9DINO</name>
<keyword evidence="5" id="KW-1185">Reference proteome</keyword>
<evidence type="ECO:0000313" key="5">
    <source>
        <dbReference type="Proteomes" id="UP001178507"/>
    </source>
</evidence>
<dbReference type="SUPFAM" id="SSF52540">
    <property type="entry name" value="P-loop containing nucleoside triphosphate hydrolases"/>
    <property type="match status" value="1"/>
</dbReference>
<dbReference type="InterPro" id="IPR027640">
    <property type="entry name" value="Kinesin-like_fam"/>
</dbReference>
<feature type="binding site" evidence="1">
    <location>
        <begin position="220"/>
        <end position="227"/>
    </location>
    <ligand>
        <name>ATP</name>
        <dbReference type="ChEBI" id="CHEBI:30616"/>
    </ligand>
</feature>
<dbReference type="Gene3D" id="3.40.850.10">
    <property type="entry name" value="Kinesin motor domain"/>
    <property type="match status" value="1"/>
</dbReference>
<reference evidence="4" key="1">
    <citation type="submission" date="2023-08" db="EMBL/GenBank/DDBJ databases">
        <authorList>
            <person name="Chen Y."/>
            <person name="Shah S."/>
            <person name="Dougan E. K."/>
            <person name="Thang M."/>
            <person name="Chan C."/>
        </authorList>
    </citation>
    <scope>NUCLEOTIDE SEQUENCE</scope>
</reference>
<dbReference type="GO" id="GO:0007018">
    <property type="term" value="P:microtubule-based movement"/>
    <property type="evidence" value="ECO:0007669"/>
    <property type="project" value="InterPro"/>
</dbReference>
<evidence type="ECO:0000256" key="1">
    <source>
        <dbReference type="PROSITE-ProRule" id="PRU00283"/>
    </source>
</evidence>
<comment type="caution">
    <text evidence="4">The sequence shown here is derived from an EMBL/GenBank/DDBJ whole genome shotgun (WGS) entry which is preliminary data.</text>
</comment>
<dbReference type="PANTHER" id="PTHR47972">
    <property type="entry name" value="KINESIN-LIKE PROTEIN KLP-3"/>
    <property type="match status" value="1"/>
</dbReference>
<keyword evidence="1" id="KW-0505">Motor protein</keyword>
<dbReference type="SMART" id="SM00129">
    <property type="entry name" value="KISc"/>
    <property type="match status" value="1"/>
</dbReference>
<dbReference type="InterPro" id="IPR031852">
    <property type="entry name" value="Vik1/Cik1_MT-bd"/>
</dbReference>
<dbReference type="GO" id="GO:0005524">
    <property type="term" value="F:ATP binding"/>
    <property type="evidence" value="ECO:0007669"/>
    <property type="project" value="UniProtKB-UniRule"/>
</dbReference>
<keyword evidence="1" id="KW-0547">Nucleotide-binding</keyword>
<gene>
    <name evidence="4" type="ORF">EVOR1521_LOCUS13897</name>
</gene>
<feature type="region of interest" description="Disordered" evidence="2">
    <location>
        <begin position="1"/>
        <end position="38"/>
    </location>
</feature>